<dbReference type="OrthoDB" id="6987190at2"/>
<dbReference type="Proteomes" id="UP000076489">
    <property type="component" value="Unassembled WGS sequence"/>
</dbReference>
<dbReference type="RefSeq" id="WP_063340670.1">
    <property type="nucleotide sequence ID" value="NZ_LUKJ01000002.1"/>
</dbReference>
<gene>
    <name evidence="1" type="ORF">A1D17_03540</name>
</gene>
<evidence type="ECO:0000313" key="1">
    <source>
        <dbReference type="EMBL" id="KZN20624.1"/>
    </source>
</evidence>
<sequence length="160" mass="17708">MQLIHTREAKAFLSHDFSQDGMKRPLLPAFLKTGALLISRGATPPQKNVIANHFMNPIEGAHTRLLRLLRPFLRLNGEPMFDGLDPMPALDPERLYSPRLMPAVDLVVDFDQFVALNTLYPHVYATTGTIEEATALVCKALSRIDGAAKFIESGKLGIRG</sequence>
<reference evidence="2" key="1">
    <citation type="submission" date="2016-03" db="EMBL/GenBank/DDBJ databases">
        <authorList>
            <person name="Ray J."/>
            <person name="Price M."/>
            <person name="Deutschbauer A."/>
        </authorList>
    </citation>
    <scope>NUCLEOTIDE SEQUENCE [LARGE SCALE GENOMIC DNA]</scope>
    <source>
        <strain evidence="2">FW300-N1B4</strain>
    </source>
</reference>
<organism evidence="1 2">
    <name type="scientific">Pseudomonas fluorescens</name>
    <dbReference type="NCBI Taxonomy" id="294"/>
    <lineage>
        <taxon>Bacteria</taxon>
        <taxon>Pseudomonadati</taxon>
        <taxon>Pseudomonadota</taxon>
        <taxon>Gammaproteobacteria</taxon>
        <taxon>Pseudomonadales</taxon>
        <taxon>Pseudomonadaceae</taxon>
        <taxon>Pseudomonas</taxon>
    </lineage>
</organism>
<dbReference type="AlphaFoldDB" id="A0A166QP52"/>
<accession>A0A166QP52</accession>
<comment type="caution">
    <text evidence="1">The sequence shown here is derived from an EMBL/GenBank/DDBJ whole genome shotgun (WGS) entry which is preliminary data.</text>
</comment>
<name>A0A166QP52_PSEFL</name>
<dbReference type="EMBL" id="LUKJ01000002">
    <property type="protein sequence ID" value="KZN20624.1"/>
    <property type="molecule type" value="Genomic_DNA"/>
</dbReference>
<reference evidence="1 2" key="2">
    <citation type="journal article" date="2018" name="Nature">
        <title>Mutant phenotypes for thousands of bacterial genes of unknown function.</title>
        <authorList>
            <person name="Price M.N."/>
            <person name="Wetmore K.M."/>
            <person name="Waters R.J."/>
            <person name="Callaghan M."/>
            <person name="Ray J."/>
            <person name="Liu H."/>
            <person name="Kuehl J.V."/>
            <person name="Melnyk R.A."/>
            <person name="Lamson J.S."/>
            <person name="Suh Y."/>
            <person name="Carlson H.K."/>
            <person name="Esquivel Z."/>
            <person name="Sadeeshkumar H."/>
            <person name="Chakraborty R."/>
            <person name="Zane G.M."/>
            <person name="Rubin B.E."/>
            <person name="Wall J.D."/>
            <person name="Visel A."/>
            <person name="Bristow J."/>
            <person name="Blow M.J."/>
            <person name="Arkin A.P."/>
            <person name="Deutschbauer A.M."/>
        </authorList>
    </citation>
    <scope>NUCLEOTIDE SEQUENCE [LARGE SCALE GENOMIC DNA]</scope>
    <source>
        <strain evidence="1 2">FW300-N1B4</strain>
    </source>
</reference>
<evidence type="ECO:0000313" key="2">
    <source>
        <dbReference type="Proteomes" id="UP000076489"/>
    </source>
</evidence>
<protein>
    <submittedName>
        <fullName evidence="1">Uncharacterized protein</fullName>
    </submittedName>
</protein>
<proteinExistence type="predicted"/>